<dbReference type="Proteomes" id="UP000078555">
    <property type="component" value="Unassembled WGS sequence"/>
</dbReference>
<dbReference type="AlphaFoldDB" id="A0A1A8YV18"/>
<accession>A0A1A8YV18</accession>
<proteinExistence type="predicted"/>
<keyword evidence="2" id="KW-1185">Reference proteome</keyword>
<dbReference type="EMBL" id="FLRD01000080">
    <property type="protein sequence ID" value="SBT35292.1"/>
    <property type="molecule type" value="Genomic_DNA"/>
</dbReference>
<evidence type="ECO:0000313" key="2">
    <source>
        <dbReference type="Proteomes" id="UP000078555"/>
    </source>
</evidence>
<name>A0A1A8YV18_PLAOA</name>
<protein>
    <submittedName>
        <fullName evidence="1">Uncharacterized protein</fullName>
    </submittedName>
</protein>
<evidence type="ECO:0000313" key="1">
    <source>
        <dbReference type="EMBL" id="SBT35292.1"/>
    </source>
</evidence>
<gene>
    <name evidence="1" type="ORF">POVWA1_026570</name>
</gene>
<reference evidence="2" key="1">
    <citation type="submission" date="2016-05" db="EMBL/GenBank/DDBJ databases">
        <authorList>
            <person name="Naeem Raeece"/>
        </authorList>
    </citation>
    <scope>NUCLEOTIDE SEQUENCE [LARGE SCALE GENOMIC DNA]</scope>
</reference>
<organism evidence="1 2">
    <name type="scientific">Plasmodium ovale wallikeri</name>
    <dbReference type="NCBI Taxonomy" id="864142"/>
    <lineage>
        <taxon>Eukaryota</taxon>
        <taxon>Sar</taxon>
        <taxon>Alveolata</taxon>
        <taxon>Apicomplexa</taxon>
        <taxon>Aconoidasida</taxon>
        <taxon>Haemosporida</taxon>
        <taxon>Plasmodiidae</taxon>
        <taxon>Plasmodium</taxon>
        <taxon>Plasmodium (Plasmodium)</taxon>
    </lineage>
</organism>
<sequence>MGTEKKRSETFVLEKSQFNFTHVQIVVFKLYHAFLEAYHNGSTSSKYNSYAPGTNTHKRARSHARTHTHMHTCTHTYNTRTCSVIINMEAFAKSAALLGGDSFLRKKWSGKKEGVWG</sequence>